<keyword evidence="3" id="KW-1185">Reference proteome</keyword>
<gene>
    <name evidence="2" type="ORF">GB883_11825</name>
</gene>
<dbReference type="Proteomes" id="UP000451860">
    <property type="component" value="Unassembled WGS sequence"/>
</dbReference>
<dbReference type="NCBIfam" id="TIGR03930">
    <property type="entry name" value="WXG100_ESAT6"/>
    <property type="match status" value="1"/>
</dbReference>
<evidence type="ECO:0000313" key="2">
    <source>
        <dbReference type="EMBL" id="KAE8763886.1"/>
    </source>
</evidence>
<dbReference type="OrthoDB" id="4231069at2"/>
<dbReference type="AlphaFoldDB" id="A0A7J5UNB4"/>
<dbReference type="Gene3D" id="1.10.287.1060">
    <property type="entry name" value="ESAT-6-like"/>
    <property type="match status" value="1"/>
</dbReference>
<organism evidence="2 3">
    <name type="scientific">Georgenia thermotolerans</name>
    <dbReference type="NCBI Taxonomy" id="527326"/>
    <lineage>
        <taxon>Bacteria</taxon>
        <taxon>Bacillati</taxon>
        <taxon>Actinomycetota</taxon>
        <taxon>Actinomycetes</taxon>
        <taxon>Micrococcales</taxon>
        <taxon>Bogoriellaceae</taxon>
        <taxon>Georgenia</taxon>
    </lineage>
</organism>
<comment type="caution">
    <text evidence="2">The sequence shown here is derived from an EMBL/GenBank/DDBJ whole genome shotgun (WGS) entry which is preliminary data.</text>
</comment>
<dbReference type="InterPro" id="IPR036689">
    <property type="entry name" value="ESAT-6-like_sf"/>
</dbReference>
<evidence type="ECO:0000313" key="3">
    <source>
        <dbReference type="Proteomes" id="UP000451860"/>
    </source>
</evidence>
<dbReference type="RefSeq" id="WP_152203231.1">
    <property type="nucleotide sequence ID" value="NZ_VUKF01000024.1"/>
</dbReference>
<dbReference type="EMBL" id="WHJE01000051">
    <property type="protein sequence ID" value="KAE8763886.1"/>
    <property type="molecule type" value="Genomic_DNA"/>
</dbReference>
<dbReference type="InterPro" id="IPR010310">
    <property type="entry name" value="T7SS_ESAT-6-like"/>
</dbReference>
<name>A0A7J5UNB4_9MICO</name>
<reference evidence="2 3" key="1">
    <citation type="submission" date="2019-10" db="EMBL/GenBank/DDBJ databases">
        <title>Georgenia wutianyii sp. nov. and Georgenia yuyongxinii sp. nov. isolated from plateau pika (Ochotona curzoniae) in the Qinghai-Tibet plateau of China.</title>
        <authorList>
            <person name="Tian Z."/>
        </authorList>
    </citation>
    <scope>NUCLEOTIDE SEQUENCE [LARGE SCALE GENOMIC DNA]</scope>
    <source>
        <strain evidence="2 3">DSM 21501</strain>
    </source>
</reference>
<protein>
    <recommendedName>
        <fullName evidence="1">ESAT-6-like protein</fullName>
    </recommendedName>
</protein>
<comment type="similarity">
    <text evidence="1">Belongs to the WXG100 family.</text>
</comment>
<evidence type="ECO:0000256" key="1">
    <source>
        <dbReference type="RuleBase" id="RU362001"/>
    </source>
</evidence>
<dbReference type="Pfam" id="PF06013">
    <property type="entry name" value="WXG100"/>
    <property type="match status" value="1"/>
</dbReference>
<dbReference type="SUPFAM" id="SSF140453">
    <property type="entry name" value="EsxAB dimer-like"/>
    <property type="match status" value="1"/>
</dbReference>
<accession>A0A7J5UNB4</accession>
<proteinExistence type="inferred from homology"/>
<sequence>MVRYQVDSAEVAQAAAQTRATAGTIRAEVAAMLGHLGQLQGSWTGGASAAFGACADQWRVAQAQVEAALEQITGALDAAARTYADAEASAHSLFSG</sequence>